<dbReference type="Pfam" id="PF13243">
    <property type="entry name" value="SQHop_cyclase_C"/>
    <property type="match status" value="1"/>
</dbReference>
<name>A0A518BM94_9BACT</name>
<dbReference type="CDD" id="cd00688">
    <property type="entry name" value="ISOPREN_C2_like"/>
    <property type="match status" value="1"/>
</dbReference>
<protein>
    <recommendedName>
        <fullName evidence="2">Squalene cyclase C-terminal domain-containing protein</fullName>
    </recommendedName>
</protein>
<dbReference type="Proteomes" id="UP000316921">
    <property type="component" value="Chromosome"/>
</dbReference>
<sequence precursor="true">MIAALLLAALASPTLSSAAAPAGLPTAGAPPQGAVEATAEGLKSEIDASLRWLRAQQDLTTGAYGDVETTAWVVRAFIGSPRGYHVSDGPFLTKALDALLTRQRPDGAVADADAAPHQVLAQTLAVAQTLSLIDEEPALAMFGRARAFLGLASVEAPHPAATDAATAARMANNLLAQRDKAGFWEGYGGRTLTTAKNVWELSGYHDAVKAAEPKAAPVEPVPLPAARSVDNEQARQGLARGAGFLVANSNADGLWGALGQTDPGITAMVVGALLTTPEPRGVEVESAINKGLDYLRGLKQKDGSIHAGAMANYVTSASVLALTRAGRTQDVPLVEGAREFLLALQADEGEGYGPSDRYYGGVGYGGDERPDLSNLQLALEALAAAGVEEGDEAYKKALIFLQRTQNRSESNDLVLVVDGDTVRPGNDGGAGYAPGESKAGFVELADGTKIPRSYGSMTYALLRGYLFAGLPKDDPRVEMAWKWLTENYTLDINPGFAIGSDPSAPYQGLYYYFYSMSKALDTYGQEQVVDGAGVAHDWREELAGRLTAMQRLDGSWINANSPRWWEGNPVLATAYAMLALEVTARGLTTPGAPAAGNAGDGHTDHEHR</sequence>
<dbReference type="EMBL" id="CP036287">
    <property type="protein sequence ID" value="QDU68100.1"/>
    <property type="molecule type" value="Genomic_DNA"/>
</dbReference>
<organism evidence="3 4">
    <name type="scientific">Engelhardtia mirabilis</name>
    <dbReference type="NCBI Taxonomy" id="2528011"/>
    <lineage>
        <taxon>Bacteria</taxon>
        <taxon>Pseudomonadati</taxon>
        <taxon>Planctomycetota</taxon>
        <taxon>Planctomycetia</taxon>
        <taxon>Planctomycetia incertae sedis</taxon>
        <taxon>Engelhardtia</taxon>
    </lineage>
</organism>
<dbReference type="SUPFAM" id="SSF48239">
    <property type="entry name" value="Terpenoid cyclases/Protein prenyltransferases"/>
    <property type="match status" value="2"/>
</dbReference>
<feature type="chain" id="PRO_5021740047" description="Squalene cyclase C-terminal domain-containing protein" evidence="1">
    <location>
        <begin position="19"/>
        <end position="608"/>
    </location>
</feature>
<evidence type="ECO:0000313" key="3">
    <source>
        <dbReference type="EMBL" id="QDU68100.1"/>
    </source>
</evidence>
<reference evidence="3 4" key="1">
    <citation type="submission" date="2019-02" db="EMBL/GenBank/DDBJ databases">
        <title>Deep-cultivation of Planctomycetes and their phenomic and genomic characterization uncovers novel biology.</title>
        <authorList>
            <person name="Wiegand S."/>
            <person name="Jogler M."/>
            <person name="Boedeker C."/>
            <person name="Pinto D."/>
            <person name="Vollmers J."/>
            <person name="Rivas-Marin E."/>
            <person name="Kohn T."/>
            <person name="Peeters S.H."/>
            <person name="Heuer A."/>
            <person name="Rast P."/>
            <person name="Oberbeckmann S."/>
            <person name="Bunk B."/>
            <person name="Jeske O."/>
            <person name="Meyerdierks A."/>
            <person name="Storesund J.E."/>
            <person name="Kallscheuer N."/>
            <person name="Luecker S."/>
            <person name="Lage O.M."/>
            <person name="Pohl T."/>
            <person name="Merkel B.J."/>
            <person name="Hornburger P."/>
            <person name="Mueller R.-W."/>
            <person name="Bruemmer F."/>
            <person name="Labrenz M."/>
            <person name="Spormann A.M."/>
            <person name="Op den Camp H."/>
            <person name="Overmann J."/>
            <person name="Amann R."/>
            <person name="Jetten M.S.M."/>
            <person name="Mascher T."/>
            <person name="Medema M.H."/>
            <person name="Devos D.P."/>
            <person name="Kaster A.-K."/>
            <person name="Ovreas L."/>
            <person name="Rohde M."/>
            <person name="Galperin M.Y."/>
            <person name="Jogler C."/>
        </authorList>
    </citation>
    <scope>NUCLEOTIDE SEQUENCE [LARGE SCALE GENOMIC DNA]</scope>
    <source>
        <strain evidence="3 4">Pla133</strain>
    </source>
</reference>
<dbReference type="RefSeq" id="WP_145066829.1">
    <property type="nucleotide sequence ID" value="NZ_CP036287.1"/>
</dbReference>
<keyword evidence="4" id="KW-1185">Reference proteome</keyword>
<feature type="signal peptide" evidence="1">
    <location>
        <begin position="1"/>
        <end position="18"/>
    </location>
</feature>
<evidence type="ECO:0000256" key="1">
    <source>
        <dbReference type="SAM" id="SignalP"/>
    </source>
</evidence>
<keyword evidence="1" id="KW-0732">Signal</keyword>
<dbReference type="InterPro" id="IPR008930">
    <property type="entry name" value="Terpenoid_cyclase/PrenylTrfase"/>
</dbReference>
<accession>A0A518BM94</accession>
<feature type="domain" description="Squalene cyclase C-terminal" evidence="2">
    <location>
        <begin position="283"/>
        <end position="408"/>
    </location>
</feature>
<dbReference type="AlphaFoldDB" id="A0A518BM94"/>
<dbReference type="Gene3D" id="1.50.10.20">
    <property type="match status" value="2"/>
</dbReference>
<evidence type="ECO:0000259" key="2">
    <source>
        <dbReference type="Pfam" id="PF13243"/>
    </source>
</evidence>
<proteinExistence type="predicted"/>
<dbReference type="InterPro" id="IPR032696">
    <property type="entry name" value="SQ_cyclase_C"/>
</dbReference>
<evidence type="ECO:0000313" key="4">
    <source>
        <dbReference type="Proteomes" id="UP000316921"/>
    </source>
</evidence>
<dbReference type="KEGG" id="pbap:Pla133_31940"/>
<gene>
    <name evidence="3" type="ORF">Pla133_31940</name>
</gene>